<proteinExistence type="predicted"/>
<accession>A0ACB9LMB4</accession>
<sequence length="185" mass="20419">MTPSSQGQSQTSSSKMKWFGITASCAAAVLVVGVIVFLIMRRKKHPMQGLITQDVDDLGGNESLQFNFDIVRAATDNFSNVNKLGQGGFGSVFMGKLPNGEEIAVKRLSMGSKQGEKEFKNEVGLLVKLQHRNLVRLLGYCLQGDEKLLIYEYLPNSSLDRFIFGSLLHPCSNIGTYNDHEVCLE</sequence>
<keyword evidence="2" id="KW-1185">Reference proteome</keyword>
<dbReference type="EMBL" id="CM042890">
    <property type="protein sequence ID" value="KAI4312057.1"/>
    <property type="molecule type" value="Genomic_DNA"/>
</dbReference>
<gene>
    <name evidence="1" type="ORF">MLD38_036912</name>
</gene>
<protein>
    <submittedName>
        <fullName evidence="1">Uncharacterized protein</fullName>
    </submittedName>
</protein>
<comment type="caution">
    <text evidence="1">The sequence shown here is derived from an EMBL/GenBank/DDBJ whole genome shotgun (WGS) entry which is preliminary data.</text>
</comment>
<dbReference type="Proteomes" id="UP001057402">
    <property type="component" value="Chromosome 11"/>
</dbReference>
<organism evidence="1 2">
    <name type="scientific">Melastoma candidum</name>
    <dbReference type="NCBI Taxonomy" id="119954"/>
    <lineage>
        <taxon>Eukaryota</taxon>
        <taxon>Viridiplantae</taxon>
        <taxon>Streptophyta</taxon>
        <taxon>Embryophyta</taxon>
        <taxon>Tracheophyta</taxon>
        <taxon>Spermatophyta</taxon>
        <taxon>Magnoliopsida</taxon>
        <taxon>eudicotyledons</taxon>
        <taxon>Gunneridae</taxon>
        <taxon>Pentapetalae</taxon>
        <taxon>rosids</taxon>
        <taxon>malvids</taxon>
        <taxon>Myrtales</taxon>
        <taxon>Melastomataceae</taxon>
        <taxon>Melastomatoideae</taxon>
        <taxon>Melastomateae</taxon>
        <taxon>Melastoma</taxon>
    </lineage>
</organism>
<reference evidence="2" key="1">
    <citation type="journal article" date="2023" name="Front. Plant Sci.">
        <title>Chromosomal-level genome assembly of Melastoma candidum provides insights into trichome evolution.</title>
        <authorList>
            <person name="Zhong Y."/>
            <person name="Wu W."/>
            <person name="Sun C."/>
            <person name="Zou P."/>
            <person name="Liu Y."/>
            <person name="Dai S."/>
            <person name="Zhou R."/>
        </authorList>
    </citation>
    <scope>NUCLEOTIDE SEQUENCE [LARGE SCALE GENOMIC DNA]</scope>
</reference>
<evidence type="ECO:0000313" key="2">
    <source>
        <dbReference type="Proteomes" id="UP001057402"/>
    </source>
</evidence>
<evidence type="ECO:0000313" key="1">
    <source>
        <dbReference type="EMBL" id="KAI4312057.1"/>
    </source>
</evidence>
<name>A0ACB9LMB4_9MYRT</name>